<dbReference type="EMBL" id="QRVL01000009">
    <property type="protein sequence ID" value="RGS39474.1"/>
    <property type="molecule type" value="Genomic_DNA"/>
</dbReference>
<keyword evidence="3 9" id="KW-0812">Transmembrane</keyword>
<feature type="region of interest" description="Disordered" evidence="8">
    <location>
        <begin position="360"/>
        <end position="386"/>
    </location>
</feature>
<gene>
    <name evidence="11" type="ORF">DWX93_11015</name>
</gene>
<evidence type="ECO:0000256" key="1">
    <source>
        <dbReference type="ARBA" id="ARBA00004651"/>
    </source>
</evidence>
<dbReference type="Gene3D" id="3.30.450.20">
    <property type="entry name" value="PAS domain"/>
    <property type="match status" value="1"/>
</dbReference>
<organism evidence="11 12">
    <name type="scientific">Roseburia hominis</name>
    <dbReference type="NCBI Taxonomy" id="301301"/>
    <lineage>
        <taxon>Bacteria</taxon>
        <taxon>Bacillati</taxon>
        <taxon>Bacillota</taxon>
        <taxon>Clostridia</taxon>
        <taxon>Lachnospirales</taxon>
        <taxon>Lachnospiraceae</taxon>
        <taxon>Roseburia</taxon>
    </lineage>
</organism>
<name>A0A395V9E0_9FIRM</name>
<dbReference type="Gene3D" id="1.10.287.950">
    <property type="entry name" value="Methyl-accepting chemotaxis protein"/>
    <property type="match status" value="1"/>
</dbReference>
<keyword evidence="6 7" id="KW-0807">Transducer</keyword>
<dbReference type="GO" id="GO:0005886">
    <property type="term" value="C:plasma membrane"/>
    <property type="evidence" value="ECO:0007669"/>
    <property type="project" value="UniProtKB-SubCell"/>
</dbReference>
<feature type="compositionally biased region" description="Basic and acidic residues" evidence="8">
    <location>
        <begin position="366"/>
        <end position="386"/>
    </location>
</feature>
<keyword evidence="2" id="KW-1003">Cell membrane</keyword>
<dbReference type="SUPFAM" id="SSF58104">
    <property type="entry name" value="Methyl-accepting chemotaxis protein (MCP) signaling domain"/>
    <property type="match status" value="1"/>
</dbReference>
<dbReference type="PANTHER" id="PTHR32089:SF112">
    <property type="entry name" value="LYSOZYME-LIKE PROTEIN-RELATED"/>
    <property type="match status" value="1"/>
</dbReference>
<evidence type="ECO:0000256" key="2">
    <source>
        <dbReference type="ARBA" id="ARBA00022475"/>
    </source>
</evidence>
<evidence type="ECO:0000256" key="9">
    <source>
        <dbReference type="SAM" id="Phobius"/>
    </source>
</evidence>
<dbReference type="RefSeq" id="WP_118097688.1">
    <property type="nucleotide sequence ID" value="NZ_JAGZKG010000009.1"/>
</dbReference>
<evidence type="ECO:0000256" key="5">
    <source>
        <dbReference type="ARBA" id="ARBA00023136"/>
    </source>
</evidence>
<dbReference type="GO" id="GO:0007165">
    <property type="term" value="P:signal transduction"/>
    <property type="evidence" value="ECO:0007669"/>
    <property type="project" value="UniProtKB-KW"/>
</dbReference>
<protein>
    <submittedName>
        <fullName evidence="11">Methyl-accepting chemotaxis protein</fullName>
    </submittedName>
</protein>
<dbReference type="SMART" id="SM01049">
    <property type="entry name" value="Cache_2"/>
    <property type="match status" value="1"/>
</dbReference>
<keyword evidence="4 9" id="KW-1133">Transmembrane helix</keyword>
<evidence type="ECO:0000313" key="11">
    <source>
        <dbReference type="EMBL" id="RGS39474.1"/>
    </source>
</evidence>
<evidence type="ECO:0000256" key="7">
    <source>
        <dbReference type="PROSITE-ProRule" id="PRU00284"/>
    </source>
</evidence>
<dbReference type="PANTHER" id="PTHR32089">
    <property type="entry name" value="METHYL-ACCEPTING CHEMOTAXIS PROTEIN MCPB"/>
    <property type="match status" value="1"/>
</dbReference>
<comment type="subcellular location">
    <subcellularLocation>
        <location evidence="1">Cell membrane</location>
        <topology evidence="1">Multi-pass membrane protein</topology>
    </subcellularLocation>
</comment>
<evidence type="ECO:0000256" key="4">
    <source>
        <dbReference type="ARBA" id="ARBA00022989"/>
    </source>
</evidence>
<comment type="caution">
    <text evidence="11">The sequence shown here is derived from an EMBL/GenBank/DDBJ whole genome shotgun (WGS) entry which is preliminary data.</text>
</comment>
<dbReference type="Pfam" id="PF17200">
    <property type="entry name" value="sCache_2"/>
    <property type="match status" value="1"/>
</dbReference>
<dbReference type="SMART" id="SM00283">
    <property type="entry name" value="MA"/>
    <property type="match status" value="1"/>
</dbReference>
<feature type="transmembrane region" description="Helical" evidence="9">
    <location>
        <begin position="12"/>
        <end position="31"/>
    </location>
</feature>
<dbReference type="InterPro" id="IPR004089">
    <property type="entry name" value="MCPsignal_dom"/>
</dbReference>
<evidence type="ECO:0000313" key="12">
    <source>
        <dbReference type="Proteomes" id="UP000266172"/>
    </source>
</evidence>
<reference evidence="11 12" key="1">
    <citation type="submission" date="2018-08" db="EMBL/GenBank/DDBJ databases">
        <title>A genome reference for cultivated species of the human gut microbiota.</title>
        <authorList>
            <person name="Zou Y."/>
            <person name="Xue W."/>
            <person name="Luo G."/>
        </authorList>
    </citation>
    <scope>NUCLEOTIDE SEQUENCE [LARGE SCALE GENOMIC DNA]</scope>
    <source>
        <strain evidence="11 12">AF22-12AC</strain>
    </source>
</reference>
<dbReference type="InterPro" id="IPR033480">
    <property type="entry name" value="sCache_2"/>
</dbReference>
<sequence>MGMKNVSVRWKMIILALITLIGTLAIGVLAVNRMLVMEKGSESVLRTSIEEDYDENIKNQVDNAISMLDAVYAGYENGDYSYEEAETRGADLLRELRYGDGGYFWADTYDGDNVVLLGSETEGTNRMETKDADGYQMVKEIIRVGQEPDGGYTDYVFPKEGETESSPKRSYSRAFEPFGWVVGTGNYIDYIDETVAKETQAMKENVKSALLAIIGMGSFLVVIVMAVCLYMAFSLSKSFQVALTYIGYITKGDFSQPLPVQLENRRDDFGILGERLENMKCQIRDLIREVKNESYVIGEVVDTVKTNVITLNGNIEDVSATTEELAASMEETAASSDTIKSMSLEIEEAAKNIANRSQDGAQQAADIHERASKAQNDTREQREHASRIHNEIRESLTKALEAAKVVQQIEVLSSAIMEITNQTNLLALNASIEAARAGEAGKGFAVVATEIGGLADQSKQTVTQIQKVTEEVTTSVAQLSSDAEQLLAFVGNDVVASYDMFDAVADAYNQDAGKIDALISDFSATSEELLASIDGVLDAMEGIATATNEGAKGTTDIAQKTVEVKSEADTVTDEVGRCDQTAQRLTQDISVFVVD</sequence>
<dbReference type="PROSITE" id="PS50111">
    <property type="entry name" value="CHEMOTAXIS_TRANSDUC_2"/>
    <property type="match status" value="1"/>
</dbReference>
<feature type="domain" description="Methyl-accepting transducer" evidence="10">
    <location>
        <begin position="300"/>
        <end position="544"/>
    </location>
</feature>
<evidence type="ECO:0000256" key="3">
    <source>
        <dbReference type="ARBA" id="ARBA00022692"/>
    </source>
</evidence>
<evidence type="ECO:0000259" key="10">
    <source>
        <dbReference type="PROSITE" id="PS50111"/>
    </source>
</evidence>
<dbReference type="AlphaFoldDB" id="A0A395V9E0"/>
<evidence type="ECO:0000256" key="6">
    <source>
        <dbReference type="ARBA" id="ARBA00023224"/>
    </source>
</evidence>
<accession>A0A395V9E0</accession>
<keyword evidence="5 9" id="KW-0472">Membrane</keyword>
<proteinExistence type="predicted"/>
<evidence type="ECO:0000256" key="8">
    <source>
        <dbReference type="SAM" id="MobiDB-lite"/>
    </source>
</evidence>
<dbReference type="Pfam" id="PF00015">
    <property type="entry name" value="MCPsignal"/>
    <property type="match status" value="1"/>
</dbReference>
<dbReference type="Proteomes" id="UP000266172">
    <property type="component" value="Unassembled WGS sequence"/>
</dbReference>
<feature type="transmembrane region" description="Helical" evidence="9">
    <location>
        <begin position="209"/>
        <end position="233"/>
    </location>
</feature>